<dbReference type="GO" id="GO:0009279">
    <property type="term" value="C:cell outer membrane"/>
    <property type="evidence" value="ECO:0007669"/>
    <property type="project" value="UniProtKB-SubCell"/>
</dbReference>
<dbReference type="RefSeq" id="WP_012788129.1">
    <property type="nucleotide sequence ID" value="NC_013132.1"/>
</dbReference>
<evidence type="ECO:0000256" key="5">
    <source>
        <dbReference type="ARBA" id="ARBA00023237"/>
    </source>
</evidence>
<evidence type="ECO:0000256" key="4">
    <source>
        <dbReference type="ARBA" id="ARBA00023136"/>
    </source>
</evidence>
<comment type="similarity">
    <text evidence="2">Belongs to the SusD family.</text>
</comment>
<accession>A0A979FZF4</accession>
<keyword evidence="3 6" id="KW-0732">Signal</keyword>
<proteinExistence type="inferred from homology"/>
<dbReference type="Proteomes" id="UP000002215">
    <property type="component" value="Chromosome"/>
</dbReference>
<evidence type="ECO:0000256" key="2">
    <source>
        <dbReference type="ARBA" id="ARBA00006275"/>
    </source>
</evidence>
<organism evidence="9 10">
    <name type="scientific">Chitinophaga pinensis (strain ATCC 43595 / DSM 2588 / LMG 13176 / NBRC 15968 / NCIMB 11800 / UQM 2034)</name>
    <dbReference type="NCBI Taxonomy" id="485918"/>
    <lineage>
        <taxon>Bacteria</taxon>
        <taxon>Pseudomonadati</taxon>
        <taxon>Bacteroidota</taxon>
        <taxon>Chitinophagia</taxon>
        <taxon>Chitinophagales</taxon>
        <taxon>Chitinophagaceae</taxon>
        <taxon>Chitinophaga</taxon>
    </lineage>
</organism>
<dbReference type="KEGG" id="cpi:Cpin_0455"/>
<dbReference type="Pfam" id="PF07980">
    <property type="entry name" value="SusD_RagB"/>
    <property type="match status" value="1"/>
</dbReference>
<dbReference type="AlphaFoldDB" id="A0A979FZF4"/>
<dbReference type="PROSITE" id="PS51257">
    <property type="entry name" value="PROKAR_LIPOPROTEIN"/>
    <property type="match status" value="1"/>
</dbReference>
<keyword evidence="5" id="KW-0998">Cell outer membrane</keyword>
<feature type="domain" description="SusD-like N-terminal" evidence="8">
    <location>
        <begin position="97"/>
        <end position="239"/>
    </location>
</feature>
<sequence>MNRKNKIWIWLLAGVTCTSMFSCSKDLQQDPEQAIPSDDVFTSGATSLSALYGVYSRSQRPEVFGAQPQIIADYMADNANYYGSVAGLSEINTFTATPASSIISEMWRIHYDAIMGANMVVEKVPLVQDPTFSAADRKMYVAEGKFMRSILYFQLLNLFSQPYQVEQGTRPGIPMVTAAFNGTITYPERGTVNAAHAQIEKDLLEAIPDLSAATFSDPALARGRATKGAAFALLSRLYLYREQWDKAAQYADSVLKSPYYKLAGDYGFYDGNTMEDVFSIQNTDIDPPSTTQGWAYYYRPAANTAAIGACPFAPSLITAFSAEPTDKRFLASDEGNAANSEKKRFTLKFPNIGTFKDNAPLIRVTEMYLNRAEALASLNGVNQESINLMNALRRRAGLAEWDINTFTSTDAFVTAILNERRKELCFEGHRRMDLLRRGLALRDNDPEKKAGAERVILPIPQREIDVSPALKGQQNPGY</sequence>
<reference evidence="10" key="1">
    <citation type="submission" date="2009-08" db="EMBL/GenBank/DDBJ databases">
        <title>The complete genome of Chitinophaga pinensis DSM 2588.</title>
        <authorList>
            <consortium name="US DOE Joint Genome Institute (JGI-PGF)"/>
            <person name="Lucas S."/>
            <person name="Copeland A."/>
            <person name="Lapidus A."/>
            <person name="Glavina del Rio T."/>
            <person name="Dalin E."/>
            <person name="Tice H."/>
            <person name="Bruce D."/>
            <person name="Goodwin L."/>
            <person name="Pitluck S."/>
            <person name="Kyrpides N."/>
            <person name="Mavromatis K."/>
            <person name="Ivanova N."/>
            <person name="Mikhailova N."/>
            <person name="Sims D."/>
            <person name="Meinche L."/>
            <person name="Brettin T."/>
            <person name="Detter J.C."/>
            <person name="Han C."/>
            <person name="Larimer F."/>
            <person name="Land M."/>
            <person name="Hauser L."/>
            <person name="Markowitz V."/>
            <person name="Cheng J.-F."/>
            <person name="Hugenholtz P."/>
            <person name="Woyke T."/>
            <person name="Wu D."/>
            <person name="Spring S."/>
            <person name="Klenk H.-P."/>
            <person name="Eisen J.A."/>
        </authorList>
    </citation>
    <scope>NUCLEOTIDE SEQUENCE [LARGE SCALE GENOMIC DNA]</scope>
    <source>
        <strain evidence="10">ATCC 43595 / DSM 2588 / LMG 13176 / NBRC 15968 / NCIMB 11800 / UQM 2034</strain>
    </source>
</reference>
<evidence type="ECO:0000256" key="1">
    <source>
        <dbReference type="ARBA" id="ARBA00004442"/>
    </source>
</evidence>
<evidence type="ECO:0000256" key="6">
    <source>
        <dbReference type="SAM" id="SignalP"/>
    </source>
</evidence>
<dbReference type="CDD" id="cd08977">
    <property type="entry name" value="SusD"/>
    <property type="match status" value="1"/>
</dbReference>
<evidence type="ECO:0000259" key="7">
    <source>
        <dbReference type="Pfam" id="PF07980"/>
    </source>
</evidence>
<feature type="signal peptide" evidence="6">
    <location>
        <begin position="1"/>
        <end position="24"/>
    </location>
</feature>
<dbReference type="InterPro" id="IPR011990">
    <property type="entry name" value="TPR-like_helical_dom_sf"/>
</dbReference>
<evidence type="ECO:0000313" key="9">
    <source>
        <dbReference type="EMBL" id="ACU57953.1"/>
    </source>
</evidence>
<feature type="domain" description="RagB/SusD" evidence="7">
    <location>
        <begin position="353"/>
        <end position="478"/>
    </location>
</feature>
<evidence type="ECO:0000259" key="8">
    <source>
        <dbReference type="Pfam" id="PF14322"/>
    </source>
</evidence>
<evidence type="ECO:0000256" key="3">
    <source>
        <dbReference type="ARBA" id="ARBA00022729"/>
    </source>
</evidence>
<dbReference type="InterPro" id="IPR033985">
    <property type="entry name" value="SusD-like_N"/>
</dbReference>
<dbReference type="SUPFAM" id="SSF48452">
    <property type="entry name" value="TPR-like"/>
    <property type="match status" value="1"/>
</dbReference>
<evidence type="ECO:0000313" key="10">
    <source>
        <dbReference type="Proteomes" id="UP000002215"/>
    </source>
</evidence>
<dbReference type="InterPro" id="IPR012944">
    <property type="entry name" value="SusD_RagB_dom"/>
</dbReference>
<comment type="subcellular location">
    <subcellularLocation>
        <location evidence="1">Cell outer membrane</location>
    </subcellularLocation>
</comment>
<feature type="chain" id="PRO_5037340334" evidence="6">
    <location>
        <begin position="25"/>
        <end position="478"/>
    </location>
</feature>
<name>A0A979FZF4_CHIPD</name>
<dbReference type="Gene3D" id="1.25.40.390">
    <property type="match status" value="1"/>
</dbReference>
<protein>
    <submittedName>
        <fullName evidence="9">RagB/SusD domain protein</fullName>
    </submittedName>
</protein>
<keyword evidence="4" id="KW-0472">Membrane</keyword>
<reference evidence="9 10" key="2">
    <citation type="journal article" date="2010" name="Stand. Genomic Sci.">
        <title>Complete genome sequence of Chitinophaga pinensis type strain (UQM 2034).</title>
        <authorList>
            <person name="Glavina Del Rio T."/>
            <person name="Abt B."/>
            <person name="Spring S."/>
            <person name="Lapidus A."/>
            <person name="Nolan M."/>
            <person name="Tice H."/>
            <person name="Copeland A."/>
            <person name="Cheng J.F."/>
            <person name="Chen F."/>
            <person name="Bruce D."/>
            <person name="Goodwin L."/>
            <person name="Pitluck S."/>
            <person name="Ivanova N."/>
            <person name="Mavromatis K."/>
            <person name="Mikhailova N."/>
            <person name="Pati A."/>
            <person name="Chen A."/>
            <person name="Palaniappan K."/>
            <person name="Land M."/>
            <person name="Hauser L."/>
            <person name="Chang Y.J."/>
            <person name="Jeffries C.D."/>
            <person name="Chain P."/>
            <person name="Saunders E."/>
            <person name="Detter J.C."/>
            <person name="Brettin T."/>
            <person name="Rohde M."/>
            <person name="Goker M."/>
            <person name="Bristow J."/>
            <person name="Eisen J.A."/>
            <person name="Markowitz V."/>
            <person name="Hugenholtz P."/>
            <person name="Kyrpides N.C."/>
            <person name="Klenk H.P."/>
            <person name="Lucas S."/>
        </authorList>
    </citation>
    <scope>NUCLEOTIDE SEQUENCE [LARGE SCALE GENOMIC DNA]</scope>
    <source>
        <strain evidence="10">ATCC 43595 / DSM 2588 / LMG 13176 / NBRC 15968 / NCIMB 11800 / UQM 2034</strain>
    </source>
</reference>
<gene>
    <name evidence="9" type="ordered locus">Cpin_0455</name>
</gene>
<dbReference type="Pfam" id="PF14322">
    <property type="entry name" value="SusD-like_3"/>
    <property type="match status" value="1"/>
</dbReference>
<dbReference type="EMBL" id="CP001699">
    <property type="protein sequence ID" value="ACU57953.1"/>
    <property type="molecule type" value="Genomic_DNA"/>
</dbReference>